<evidence type="ECO:0000259" key="1">
    <source>
        <dbReference type="PROSITE" id="PS50181"/>
    </source>
</evidence>
<dbReference type="InterPro" id="IPR050796">
    <property type="entry name" value="SCF_F-box_component"/>
</dbReference>
<comment type="caution">
    <text evidence="2">The sequence shown here is derived from an EMBL/GenBank/DDBJ whole genome shotgun (WGS) entry which is preliminary data.</text>
</comment>
<dbReference type="STRING" id="56857.A0A200RAM2"/>
<protein>
    <submittedName>
        <fullName evidence="2">F-box domain</fullName>
    </submittedName>
</protein>
<dbReference type="CDD" id="cd22157">
    <property type="entry name" value="F-box_AtFBW1-like"/>
    <property type="match status" value="1"/>
</dbReference>
<dbReference type="PANTHER" id="PTHR31672:SF13">
    <property type="entry name" value="F-BOX PROTEIN CPR30-LIKE"/>
    <property type="match status" value="1"/>
</dbReference>
<dbReference type="PROSITE" id="PS50181">
    <property type="entry name" value="FBOX"/>
    <property type="match status" value="1"/>
</dbReference>
<sequence length="427" mass="48892">MENLFPAEIALDIFSRLPAESVLRCRLVCKTWRTLLNDTNFADIHLRRQLLQLDDAPKFHNHLDVVAGAKVGFIFLIEIDDEGQLVYGEYDENDEQSYKTLTRINHPPIEAIIHDWVDSCNGLFCLSVDHNGFQDPVYICNPITRECTNLPKFMDFKVGKSRFDYDDYLRDKNGIMVSGFGCNLSMNEYKVVRIYYADYRYRDNRVGCVQVYTLGGGGSGWRSKGEISYKFLDRQGVFINGALHWLEGTGKIVAFDLADEKFRVLPAPPFLDDKMVLVSQLHVLGGCLCIFHYIEASESIHIWSFKKKKTSCYDDSSNKEEEEYYKSWSWSYEFSMNIDMGYRLVYEHCPSALMKKGRVLLSLGFSNQISSLASYDRKTGTVEKLMDCFEEGSFCRKTIHMNSFVSLKSLGEDAKIIGSVEMGGGEE</sequence>
<dbReference type="InParanoid" id="A0A200RAM2"/>
<dbReference type="OrthoDB" id="1630514at2759"/>
<dbReference type="PANTHER" id="PTHR31672">
    <property type="entry name" value="BNACNNG10540D PROTEIN"/>
    <property type="match status" value="1"/>
</dbReference>
<dbReference type="NCBIfam" id="TIGR01640">
    <property type="entry name" value="F_box_assoc_1"/>
    <property type="match status" value="1"/>
</dbReference>
<reference evidence="2 3" key="1">
    <citation type="journal article" date="2017" name="Mol. Plant">
        <title>The Genome of Medicinal Plant Macleaya cordata Provides New Insights into Benzylisoquinoline Alkaloids Metabolism.</title>
        <authorList>
            <person name="Liu X."/>
            <person name="Liu Y."/>
            <person name="Huang P."/>
            <person name="Ma Y."/>
            <person name="Qing Z."/>
            <person name="Tang Q."/>
            <person name="Cao H."/>
            <person name="Cheng P."/>
            <person name="Zheng Y."/>
            <person name="Yuan Z."/>
            <person name="Zhou Y."/>
            <person name="Liu J."/>
            <person name="Tang Z."/>
            <person name="Zhuo Y."/>
            <person name="Zhang Y."/>
            <person name="Yu L."/>
            <person name="Huang J."/>
            <person name="Yang P."/>
            <person name="Peng Q."/>
            <person name="Zhang J."/>
            <person name="Jiang W."/>
            <person name="Zhang Z."/>
            <person name="Lin K."/>
            <person name="Ro D.K."/>
            <person name="Chen X."/>
            <person name="Xiong X."/>
            <person name="Shang Y."/>
            <person name="Huang S."/>
            <person name="Zeng J."/>
        </authorList>
    </citation>
    <scope>NUCLEOTIDE SEQUENCE [LARGE SCALE GENOMIC DNA]</scope>
    <source>
        <strain evidence="3">cv. BLH2017</strain>
        <tissue evidence="2">Root</tissue>
    </source>
</reference>
<dbReference type="Proteomes" id="UP000195402">
    <property type="component" value="Unassembled WGS sequence"/>
</dbReference>
<dbReference type="InterPro" id="IPR013187">
    <property type="entry name" value="F-box-assoc_dom_typ3"/>
</dbReference>
<dbReference type="InterPro" id="IPR036047">
    <property type="entry name" value="F-box-like_dom_sf"/>
</dbReference>
<gene>
    <name evidence="2" type="ORF">BVC80_8581g8</name>
</gene>
<evidence type="ECO:0000313" key="3">
    <source>
        <dbReference type="Proteomes" id="UP000195402"/>
    </source>
</evidence>
<keyword evidence="3" id="KW-1185">Reference proteome</keyword>
<dbReference type="InterPro" id="IPR017451">
    <property type="entry name" value="F-box-assoc_interact_dom"/>
</dbReference>
<dbReference type="SUPFAM" id="SSF81383">
    <property type="entry name" value="F-box domain"/>
    <property type="match status" value="1"/>
</dbReference>
<dbReference type="InterPro" id="IPR001810">
    <property type="entry name" value="F-box_dom"/>
</dbReference>
<feature type="domain" description="F-box" evidence="1">
    <location>
        <begin position="1"/>
        <end position="44"/>
    </location>
</feature>
<organism evidence="2 3">
    <name type="scientific">Macleaya cordata</name>
    <name type="common">Five-seeded plume-poppy</name>
    <name type="synonym">Bocconia cordata</name>
    <dbReference type="NCBI Taxonomy" id="56857"/>
    <lineage>
        <taxon>Eukaryota</taxon>
        <taxon>Viridiplantae</taxon>
        <taxon>Streptophyta</taxon>
        <taxon>Embryophyta</taxon>
        <taxon>Tracheophyta</taxon>
        <taxon>Spermatophyta</taxon>
        <taxon>Magnoliopsida</taxon>
        <taxon>Ranunculales</taxon>
        <taxon>Papaveraceae</taxon>
        <taxon>Papaveroideae</taxon>
        <taxon>Macleaya</taxon>
    </lineage>
</organism>
<dbReference type="Pfam" id="PF08268">
    <property type="entry name" value="FBA_3"/>
    <property type="match status" value="1"/>
</dbReference>
<dbReference type="AlphaFoldDB" id="A0A200RAM2"/>
<dbReference type="SMART" id="SM00256">
    <property type="entry name" value="FBOX"/>
    <property type="match status" value="1"/>
</dbReference>
<evidence type="ECO:0000313" key="2">
    <source>
        <dbReference type="EMBL" id="OVA19770.1"/>
    </source>
</evidence>
<dbReference type="OMA" id="YICHISS"/>
<dbReference type="Pfam" id="PF12937">
    <property type="entry name" value="F-box-like"/>
    <property type="match status" value="1"/>
</dbReference>
<accession>A0A200RAM2</accession>
<dbReference type="EMBL" id="MVGT01000179">
    <property type="protein sequence ID" value="OVA19770.1"/>
    <property type="molecule type" value="Genomic_DNA"/>
</dbReference>
<name>A0A200RAM2_MACCD</name>
<proteinExistence type="predicted"/>
<dbReference type="Gene3D" id="1.20.1280.50">
    <property type="match status" value="1"/>
</dbReference>